<dbReference type="AlphaFoldDB" id="A0AAJ7E1V2"/>
<dbReference type="PANTHER" id="PTHR18460">
    <property type="entry name" value="TEL2 INTERACTING PROTEIN 1 TTI1 FAMILY MEMBER"/>
    <property type="match status" value="1"/>
</dbReference>
<dbReference type="InterPro" id="IPR049362">
    <property type="entry name" value="TTI1_rpt"/>
</dbReference>
<name>A0AAJ7E1V2_9HYME</name>
<dbReference type="KEGG" id="csol:105367705"/>
<evidence type="ECO:0000313" key="4">
    <source>
        <dbReference type="RefSeq" id="XP_011504776.1"/>
    </source>
</evidence>
<dbReference type="InterPro" id="IPR016024">
    <property type="entry name" value="ARM-type_fold"/>
</dbReference>
<dbReference type="InterPro" id="IPR057566">
    <property type="entry name" value="TPR_TTI1_N"/>
</dbReference>
<gene>
    <name evidence="4" type="primary">LOC105367705</name>
</gene>
<organism evidence="3 4">
    <name type="scientific">Ceratosolen solmsi marchali</name>
    <dbReference type="NCBI Taxonomy" id="326594"/>
    <lineage>
        <taxon>Eukaryota</taxon>
        <taxon>Metazoa</taxon>
        <taxon>Ecdysozoa</taxon>
        <taxon>Arthropoda</taxon>
        <taxon>Hexapoda</taxon>
        <taxon>Insecta</taxon>
        <taxon>Pterygota</taxon>
        <taxon>Neoptera</taxon>
        <taxon>Endopterygota</taxon>
        <taxon>Hymenoptera</taxon>
        <taxon>Apocrita</taxon>
        <taxon>Proctotrupomorpha</taxon>
        <taxon>Chalcidoidea</taxon>
        <taxon>Agaonidae</taxon>
        <taxon>Agaoninae</taxon>
        <taxon>Ceratosolen</taxon>
    </lineage>
</organism>
<dbReference type="PANTHER" id="PTHR18460:SF3">
    <property type="entry name" value="TELO2-INTERACTING PROTEIN 1 HOMOLOG"/>
    <property type="match status" value="1"/>
</dbReference>
<dbReference type="InterPro" id="IPR057567">
    <property type="entry name" value="TPR_TTI1_C"/>
</dbReference>
<reference evidence="4" key="1">
    <citation type="submission" date="2025-08" db="UniProtKB">
        <authorList>
            <consortium name="RefSeq"/>
        </authorList>
    </citation>
    <scope>IDENTIFICATION</scope>
</reference>
<dbReference type="Pfam" id="PF24173">
    <property type="entry name" value="TPR_TTI1_N"/>
    <property type="match status" value="1"/>
</dbReference>
<dbReference type="Pfam" id="PF24181">
    <property type="entry name" value="TPR_TTI1_C"/>
    <property type="match status" value="1"/>
</dbReference>
<feature type="domain" description="TTI1 N-terminal TPR" evidence="1">
    <location>
        <begin position="4"/>
        <end position="243"/>
    </location>
</feature>
<proteinExistence type="predicted"/>
<dbReference type="Pfam" id="PF21547">
    <property type="entry name" value="TTI1"/>
    <property type="match status" value="1"/>
</dbReference>
<sequence length="938" mass="109038">MELIEAHEELKETVIQCLNNLIGNCSINIIELFYTRKHAALLSHGIYLCVTIARLEKSISLRLSAIRTIMTLLQVQKEAETQDVDLRNKIAYVIMLYLPGIASGLLEIAVGNDIQNHKITMMAIRVWSKALNLVMQDMLEEESKVVPLNTFDFNNIKSKDLNTIEKIKHILKTSQRTPDWYAEVSEKLKIILVELNTLTKHSHYKVRKELVEGVSLILLNCSRNMKSCFQILLNILITMSEDENEQVAKKARNALQNIQDKFHQDKSMKSIVEMLEENLYDLLTEMPRIIRTSTELLQLMWLDRLAGYLKLFGKQRLSLILLSTAHLRKLLLSLIYITELDSSSISLLEDISTIDFDDTVYHEAAYSWKQHKFLFNSTCVEKLNCIFRILGEFGDHKLLVDSILKMILELPKFKKELILMLNVILGVSTDSSVQISIYKQVIEFYTTSDYWDLPIEVSEEITLHVAQNNIVQCCLLLEGLGIIAKVLQEKYQDFLLKTLYIVIERAGNKHSLLRSLGLSTLEIITTSQKLNTVGDLFRVNCDYISYHVTVKLRRVERNPGVLNVVEVVTKYSTMDFLPQLKEIVYDLLLQSGSNIQKRNTLSFLKVFYAFVICIKRLTSKSDSENKHEPKCLKPSEIVINNFLQYYNSVKDSKLYENENNDCDTDENVNNISEADTNADFHRNSDFSEDEKEAEVPYFITMIKDIMKHCLHFLPSSNFNESSLAISILKEGAFILKESENVLLPIVHELWHPLIHRFQNSNPLIMNQAFQLLCCLCQVSQDFIRSRTLKQILPQLSNFLTNSAKESYKKNSRCIYKYTQTFKLQREILSQLGFIVKNLKLFEKDTWDILETVEPYLDSSQHQQLQEYCVNLYKDVSDYNTDLVWMKCIDIWHRHVETVVPVCDYSEWYSKAMDFNGKNNYYKNIQQILTYIRVKRERL</sequence>
<dbReference type="InterPro" id="IPR052587">
    <property type="entry name" value="TELO2-interacting_protein_1"/>
</dbReference>
<dbReference type="CTD" id="9675"/>
<dbReference type="GeneID" id="105367705"/>
<accession>A0AAJ7E1V2</accession>
<feature type="domain" description="TTI1 C-terminal TPR" evidence="2">
    <location>
        <begin position="606"/>
        <end position="884"/>
    </location>
</feature>
<evidence type="ECO:0000259" key="1">
    <source>
        <dbReference type="Pfam" id="PF24173"/>
    </source>
</evidence>
<dbReference type="SUPFAM" id="SSF48371">
    <property type="entry name" value="ARM repeat"/>
    <property type="match status" value="1"/>
</dbReference>
<dbReference type="RefSeq" id="XP_011504776.1">
    <property type="nucleotide sequence ID" value="XM_011506474.1"/>
</dbReference>
<dbReference type="GO" id="GO:0005737">
    <property type="term" value="C:cytoplasm"/>
    <property type="evidence" value="ECO:0007669"/>
    <property type="project" value="TreeGrafter"/>
</dbReference>
<evidence type="ECO:0000313" key="3">
    <source>
        <dbReference type="Proteomes" id="UP000695007"/>
    </source>
</evidence>
<dbReference type="Pfam" id="PF24176">
    <property type="entry name" value="TPR_TTI1_2nd"/>
    <property type="match status" value="1"/>
</dbReference>
<protein>
    <submittedName>
        <fullName evidence="4">TELO2-interacting protein 1 homolog</fullName>
    </submittedName>
</protein>
<dbReference type="Proteomes" id="UP000695007">
    <property type="component" value="Unplaced"/>
</dbReference>
<evidence type="ECO:0000259" key="2">
    <source>
        <dbReference type="Pfam" id="PF24181"/>
    </source>
</evidence>
<keyword evidence="3" id="KW-1185">Reference proteome</keyword>
<dbReference type="InterPro" id="IPR011989">
    <property type="entry name" value="ARM-like"/>
</dbReference>
<dbReference type="Gene3D" id="1.25.10.10">
    <property type="entry name" value="Leucine-rich Repeat Variant"/>
    <property type="match status" value="1"/>
</dbReference>